<protein>
    <submittedName>
        <fullName evidence="2">Uncharacterized protein</fullName>
    </submittedName>
</protein>
<evidence type="ECO:0000313" key="2">
    <source>
        <dbReference type="EMBL" id="JAE39411.1"/>
    </source>
</evidence>
<feature type="region of interest" description="Disordered" evidence="1">
    <location>
        <begin position="1"/>
        <end position="31"/>
    </location>
</feature>
<organism evidence="2">
    <name type="scientific">Arundo donax</name>
    <name type="common">Giant reed</name>
    <name type="synonym">Donax arundinaceus</name>
    <dbReference type="NCBI Taxonomy" id="35708"/>
    <lineage>
        <taxon>Eukaryota</taxon>
        <taxon>Viridiplantae</taxon>
        <taxon>Streptophyta</taxon>
        <taxon>Embryophyta</taxon>
        <taxon>Tracheophyta</taxon>
        <taxon>Spermatophyta</taxon>
        <taxon>Magnoliopsida</taxon>
        <taxon>Liliopsida</taxon>
        <taxon>Poales</taxon>
        <taxon>Poaceae</taxon>
        <taxon>PACMAD clade</taxon>
        <taxon>Arundinoideae</taxon>
        <taxon>Arundineae</taxon>
        <taxon>Arundo</taxon>
    </lineage>
</organism>
<dbReference type="AlphaFoldDB" id="A0A0A9HWZ1"/>
<feature type="compositionally biased region" description="Polar residues" evidence="1">
    <location>
        <begin position="20"/>
        <end position="31"/>
    </location>
</feature>
<sequence length="31" mass="3664">MQRYGKLVLEERGQKHRKSSLNQETRTCVST</sequence>
<accession>A0A0A9HWZ1</accession>
<evidence type="ECO:0000256" key="1">
    <source>
        <dbReference type="SAM" id="MobiDB-lite"/>
    </source>
</evidence>
<dbReference type="EMBL" id="GBRH01158485">
    <property type="protein sequence ID" value="JAE39411.1"/>
    <property type="molecule type" value="Transcribed_RNA"/>
</dbReference>
<name>A0A0A9HWZ1_ARUDO</name>
<proteinExistence type="predicted"/>
<reference evidence="2" key="1">
    <citation type="submission" date="2014-09" db="EMBL/GenBank/DDBJ databases">
        <authorList>
            <person name="Magalhaes I.L.F."/>
            <person name="Oliveira U."/>
            <person name="Santos F.R."/>
            <person name="Vidigal T.H.D.A."/>
            <person name="Brescovit A.D."/>
            <person name="Santos A.J."/>
        </authorList>
    </citation>
    <scope>NUCLEOTIDE SEQUENCE</scope>
    <source>
        <tissue evidence="2">Shoot tissue taken approximately 20 cm above the soil surface</tissue>
    </source>
</reference>
<reference evidence="2" key="2">
    <citation type="journal article" date="2015" name="Data Brief">
        <title>Shoot transcriptome of the giant reed, Arundo donax.</title>
        <authorList>
            <person name="Barrero R.A."/>
            <person name="Guerrero F.D."/>
            <person name="Moolhuijzen P."/>
            <person name="Goolsby J.A."/>
            <person name="Tidwell J."/>
            <person name="Bellgard S.E."/>
            <person name="Bellgard M.I."/>
        </authorList>
    </citation>
    <scope>NUCLEOTIDE SEQUENCE</scope>
    <source>
        <tissue evidence="2">Shoot tissue taken approximately 20 cm above the soil surface</tissue>
    </source>
</reference>